<dbReference type="Pfam" id="PF05521">
    <property type="entry name" value="Phage_HCP"/>
    <property type="match status" value="1"/>
</dbReference>
<dbReference type="InterPro" id="IPR038666">
    <property type="entry name" value="SSP1_head-tail_sf"/>
</dbReference>
<proteinExistence type="predicted"/>
<dbReference type="Gene3D" id="2.40.10.270">
    <property type="entry name" value="Bacteriophage SPP1 head-tail adaptor protein"/>
    <property type="match status" value="1"/>
</dbReference>
<reference evidence="1 2" key="1">
    <citation type="submission" date="2020-08" db="EMBL/GenBank/DDBJ databases">
        <title>Genomic Encyclopedia of Type Strains, Phase IV (KMG-V): Genome sequencing to study the core and pangenomes of soil and plant-associated prokaryotes.</title>
        <authorList>
            <person name="Whitman W."/>
        </authorList>
    </citation>
    <scope>NUCLEOTIDE SEQUENCE [LARGE SCALE GENOMIC DNA]</scope>
    <source>
        <strain evidence="1 2">SEMIA 402</strain>
    </source>
</reference>
<dbReference type="InterPro" id="IPR008767">
    <property type="entry name" value="Phage_SPP1_head-tail_adaptor"/>
</dbReference>
<sequence>MRERVSFAKRNEQEDSYGNVVSEWIEQFSDAATYKHLRGGETVIAARLENRHPQVIRVRAHAKTRSVTADWKLTDKRSGVEYAIRDVTATVDNKWIDFLCERGVAV</sequence>
<accession>A0A7W6RHX1</accession>
<dbReference type="AlphaFoldDB" id="A0A7W6RHX1"/>
<gene>
    <name evidence="1" type="ORF">GGE12_000528</name>
</gene>
<dbReference type="Proteomes" id="UP000533641">
    <property type="component" value="Unassembled WGS sequence"/>
</dbReference>
<dbReference type="NCBIfam" id="TIGR01563">
    <property type="entry name" value="gp16_SPP1"/>
    <property type="match status" value="1"/>
</dbReference>
<comment type="caution">
    <text evidence="1">The sequence shown here is derived from an EMBL/GenBank/DDBJ whole genome shotgun (WGS) entry which is preliminary data.</text>
</comment>
<evidence type="ECO:0000313" key="1">
    <source>
        <dbReference type="EMBL" id="MBB4272786.1"/>
    </source>
</evidence>
<evidence type="ECO:0000313" key="2">
    <source>
        <dbReference type="Proteomes" id="UP000533641"/>
    </source>
</evidence>
<dbReference type="RefSeq" id="WP_246778419.1">
    <property type="nucleotide sequence ID" value="NZ_JACIGM010000001.1"/>
</dbReference>
<organism evidence="1 2">
    <name type="scientific">Rhizobium mongolense</name>
    <dbReference type="NCBI Taxonomy" id="57676"/>
    <lineage>
        <taxon>Bacteria</taxon>
        <taxon>Pseudomonadati</taxon>
        <taxon>Pseudomonadota</taxon>
        <taxon>Alphaproteobacteria</taxon>
        <taxon>Hyphomicrobiales</taxon>
        <taxon>Rhizobiaceae</taxon>
        <taxon>Rhizobium/Agrobacterium group</taxon>
        <taxon>Rhizobium</taxon>
    </lineage>
</organism>
<protein>
    <submittedName>
        <fullName evidence="1">SPP1 family predicted phage head-tail adaptor</fullName>
    </submittedName>
</protein>
<name>A0A7W6RHX1_9HYPH</name>
<dbReference type="EMBL" id="JACIGM010000001">
    <property type="protein sequence ID" value="MBB4272786.1"/>
    <property type="molecule type" value="Genomic_DNA"/>
</dbReference>